<dbReference type="Pfam" id="PF01161">
    <property type="entry name" value="PBP"/>
    <property type="match status" value="1"/>
</dbReference>
<evidence type="ECO:0000256" key="6">
    <source>
        <dbReference type="ARBA" id="ARBA00023274"/>
    </source>
</evidence>
<dbReference type="OrthoDB" id="2153661at2759"/>
<evidence type="ECO:0000256" key="4">
    <source>
        <dbReference type="ARBA" id="ARBA00023054"/>
    </source>
</evidence>
<keyword evidence="5" id="KW-0496">Mitochondrion</keyword>
<organism evidence="10 11">
    <name type="scientific">Branchiostoma lanceolatum</name>
    <name type="common">Common lancelet</name>
    <name type="synonym">Amphioxus lanceolatum</name>
    <dbReference type="NCBI Taxonomy" id="7740"/>
    <lineage>
        <taxon>Eukaryota</taxon>
        <taxon>Metazoa</taxon>
        <taxon>Chordata</taxon>
        <taxon>Cephalochordata</taxon>
        <taxon>Leptocardii</taxon>
        <taxon>Amphioxiformes</taxon>
        <taxon>Branchiostomatidae</taxon>
        <taxon>Branchiostoma</taxon>
    </lineage>
</organism>
<dbReference type="Proteomes" id="UP000838412">
    <property type="component" value="Chromosome 7"/>
</dbReference>
<dbReference type="AlphaFoldDB" id="A0A8K0F1D7"/>
<keyword evidence="6" id="KW-0687">Ribonucleoprotein</keyword>
<dbReference type="CDD" id="cd00866">
    <property type="entry name" value="PEBP_euk"/>
    <property type="match status" value="1"/>
</dbReference>
<gene>
    <name evidence="10" type="primary">MRPL38</name>
    <name evidence="10" type="ORF">BLAG_LOCUS22677</name>
</gene>
<keyword evidence="3" id="KW-0689">Ribosomal protein</keyword>
<keyword evidence="2" id="KW-0809">Transit peptide</keyword>
<name>A0A8K0F1D7_BRALA</name>
<comment type="subcellular location">
    <subcellularLocation>
        <location evidence="1">Mitochondrion</location>
    </subcellularLocation>
</comment>
<sequence>MAAPLWIGSRCAPVFNTFVSSSRHSPACLDLCNRRFFSKKNRPKALIAPVGPLKANVQYPEPVQEGEIKYQEEYPWHEKTSPISQELYYSEEPPPSQGVDIGLPVQRFLGSKKFRQLKRKVNNENRANAELERAARLRTLKVPLEEVKKEWEASFGHEQLKDVATHYNIWKDLFEGAHFHPVVVTNVFFDSDDDHVVPVYRGNVVTPTEASRPPVVEYESDEDTLWTLILTNPDGHLRDNQAEYLHWFVGNIPGSDISKGDTVCEYFPPFPPQGTGYHRFVFILFKQEGPLDYSTEKRPSPCHSLRSRTFHMFEFYRDRQDQLTPAGLNFFQSQWDQSVRETFRNVLKMPEPIFEYDFPKPFIAPQLMIPHRKAIQYLDKYLPKEPILKKF</sequence>
<evidence type="ECO:0000256" key="5">
    <source>
        <dbReference type="ARBA" id="ARBA00023128"/>
    </source>
</evidence>
<dbReference type="PANTHER" id="PTHR11362:SF133">
    <property type="entry name" value="LARGE RIBOSOMAL SUBUNIT PROTEIN ML38"/>
    <property type="match status" value="1"/>
</dbReference>
<reference evidence="10" key="1">
    <citation type="submission" date="2022-01" db="EMBL/GenBank/DDBJ databases">
        <authorList>
            <person name="Braso-Vives M."/>
        </authorList>
    </citation>
    <scope>NUCLEOTIDE SEQUENCE</scope>
</reference>
<evidence type="ECO:0000256" key="7">
    <source>
        <dbReference type="ARBA" id="ARBA00038016"/>
    </source>
</evidence>
<dbReference type="SUPFAM" id="SSF49777">
    <property type="entry name" value="PEBP-like"/>
    <property type="match status" value="1"/>
</dbReference>
<keyword evidence="4" id="KW-0175">Coiled coil</keyword>
<evidence type="ECO:0000313" key="10">
    <source>
        <dbReference type="EMBL" id="CAH1270368.1"/>
    </source>
</evidence>
<evidence type="ECO:0000313" key="11">
    <source>
        <dbReference type="Proteomes" id="UP000838412"/>
    </source>
</evidence>
<dbReference type="GO" id="GO:0005743">
    <property type="term" value="C:mitochondrial inner membrane"/>
    <property type="evidence" value="ECO:0007669"/>
    <property type="project" value="UniProtKB-ARBA"/>
</dbReference>
<dbReference type="InterPro" id="IPR035810">
    <property type="entry name" value="PEBP_euk"/>
</dbReference>
<accession>A0A8K0F1D7</accession>
<evidence type="ECO:0000256" key="1">
    <source>
        <dbReference type="ARBA" id="ARBA00004173"/>
    </source>
</evidence>
<evidence type="ECO:0000256" key="2">
    <source>
        <dbReference type="ARBA" id="ARBA00022946"/>
    </source>
</evidence>
<dbReference type="FunFam" id="3.90.280.10:FF:000002">
    <property type="entry name" value="39S ribosomal protein L38, mitochondrial"/>
    <property type="match status" value="1"/>
</dbReference>
<evidence type="ECO:0000256" key="8">
    <source>
        <dbReference type="ARBA" id="ARBA00039444"/>
    </source>
</evidence>
<dbReference type="InterPro" id="IPR008914">
    <property type="entry name" value="PEBP"/>
</dbReference>
<comment type="similarity">
    <text evidence="7">Belongs to the phosphatidylethanolamine-binding protein family. Mitochondrion-specific ribosomal protein mL38 subfamily.</text>
</comment>
<proteinExistence type="inferred from homology"/>
<evidence type="ECO:0000256" key="9">
    <source>
        <dbReference type="ARBA" id="ARBA00041206"/>
    </source>
</evidence>
<protein>
    <recommendedName>
        <fullName evidence="8">Large ribosomal subunit protein mL38</fullName>
    </recommendedName>
    <alternativeName>
        <fullName evidence="9">39S ribosomal protein L38, mitochondrial</fullName>
    </alternativeName>
</protein>
<dbReference type="PANTHER" id="PTHR11362">
    <property type="entry name" value="PHOSPHATIDYLETHANOLAMINE-BINDING PROTEIN"/>
    <property type="match status" value="1"/>
</dbReference>
<dbReference type="EMBL" id="OV696692">
    <property type="protein sequence ID" value="CAH1270368.1"/>
    <property type="molecule type" value="Genomic_DNA"/>
</dbReference>
<evidence type="ECO:0000256" key="3">
    <source>
        <dbReference type="ARBA" id="ARBA00022980"/>
    </source>
</evidence>
<keyword evidence="11" id="KW-1185">Reference proteome</keyword>
<dbReference type="GO" id="GO:0005762">
    <property type="term" value="C:mitochondrial large ribosomal subunit"/>
    <property type="evidence" value="ECO:0007669"/>
    <property type="project" value="TreeGrafter"/>
</dbReference>
<dbReference type="Gene3D" id="3.90.280.10">
    <property type="entry name" value="PEBP-like"/>
    <property type="match status" value="1"/>
</dbReference>
<dbReference type="InterPro" id="IPR036610">
    <property type="entry name" value="PEBP-like_sf"/>
</dbReference>